<reference evidence="2 3" key="1">
    <citation type="submission" date="2020-05" db="EMBL/GenBank/DDBJ databases">
        <title>Identification and distribution of gene clusters putatively required for synthesis of sphingolipid metabolism inhibitors in phylogenetically diverse species of the filamentous fungus Fusarium.</title>
        <authorList>
            <person name="Kim H.-S."/>
            <person name="Busman M."/>
            <person name="Brown D.W."/>
            <person name="Divon H."/>
            <person name="Uhlig S."/>
            <person name="Proctor R.H."/>
        </authorList>
    </citation>
    <scope>NUCLEOTIDE SEQUENCE [LARGE SCALE GENOMIC DNA]</scope>
    <source>
        <strain evidence="2 3">NRRL 66235</strain>
    </source>
</reference>
<dbReference type="GO" id="GO:0005634">
    <property type="term" value="C:nucleus"/>
    <property type="evidence" value="ECO:0007669"/>
    <property type="project" value="InterPro"/>
</dbReference>
<dbReference type="AlphaFoldDB" id="A0A8H6CXU6"/>
<gene>
    <name evidence="2" type="ORF">FMUND_15795</name>
</gene>
<feature type="region of interest" description="Disordered" evidence="1">
    <location>
        <begin position="222"/>
        <end position="249"/>
    </location>
</feature>
<evidence type="ECO:0000313" key="2">
    <source>
        <dbReference type="EMBL" id="KAF5696060.1"/>
    </source>
</evidence>
<dbReference type="GO" id="GO:0007623">
    <property type="term" value="P:circadian rhythm"/>
    <property type="evidence" value="ECO:0007669"/>
    <property type="project" value="InterPro"/>
</dbReference>
<dbReference type="EMBL" id="JAAOAN010001277">
    <property type="protein sequence ID" value="KAF5696060.1"/>
    <property type="molecule type" value="Genomic_DNA"/>
</dbReference>
<evidence type="ECO:0000256" key="1">
    <source>
        <dbReference type="SAM" id="MobiDB-lite"/>
    </source>
</evidence>
<dbReference type="Pfam" id="PF09421">
    <property type="entry name" value="FRQ"/>
    <property type="match status" value="1"/>
</dbReference>
<accession>A0A8H6CXU6</accession>
<protein>
    <submittedName>
        <fullName evidence="2">Uncharacterized protein</fullName>
    </submittedName>
</protein>
<keyword evidence="3" id="KW-1185">Reference proteome</keyword>
<dbReference type="OrthoDB" id="2536795at2759"/>
<proteinExistence type="predicted"/>
<feature type="region of interest" description="Disordered" evidence="1">
    <location>
        <begin position="15"/>
        <end position="59"/>
    </location>
</feature>
<dbReference type="GO" id="GO:0006355">
    <property type="term" value="P:regulation of DNA-templated transcription"/>
    <property type="evidence" value="ECO:0007669"/>
    <property type="project" value="InterPro"/>
</dbReference>
<feature type="compositionally biased region" description="Polar residues" evidence="1">
    <location>
        <begin position="36"/>
        <end position="46"/>
    </location>
</feature>
<dbReference type="InterPro" id="IPR018554">
    <property type="entry name" value="FRQ"/>
</dbReference>
<dbReference type="Proteomes" id="UP000544331">
    <property type="component" value="Unassembled WGS sequence"/>
</dbReference>
<dbReference type="GO" id="GO:0005737">
    <property type="term" value="C:cytoplasm"/>
    <property type="evidence" value="ECO:0007669"/>
    <property type="project" value="InterPro"/>
</dbReference>
<comment type="caution">
    <text evidence="2">The sequence shown here is derived from an EMBL/GenBank/DDBJ whole genome shotgun (WGS) entry which is preliminary data.</text>
</comment>
<evidence type="ECO:0000313" key="3">
    <source>
        <dbReference type="Proteomes" id="UP000544331"/>
    </source>
</evidence>
<sequence length="249" mass="27867">MATPRWRYHILRGAPFCTDLSGDPADLSPNPRTPPSARSMNDSEQPSECDRSPRQKTSRVSIDYKPLKDRCQGIRQQTSVMDGDNNKIQGPMYDDGEQSIDIELDLIWNNDQQYIRQQPLEPSGLGGVCPDDHFTILADTKRPKHDILPRPCEPHVERSDKSTESVIRHWVATVRSGPVVGGSEIKAIEESRPTEIEYLSWRTERLLPAPLLSPASFFPPFSNNDSTSGEDGDPFKDAYNAGSSEENMG</sequence>
<organism evidence="2 3">
    <name type="scientific">Fusarium mundagurra</name>
    <dbReference type="NCBI Taxonomy" id="1567541"/>
    <lineage>
        <taxon>Eukaryota</taxon>
        <taxon>Fungi</taxon>
        <taxon>Dikarya</taxon>
        <taxon>Ascomycota</taxon>
        <taxon>Pezizomycotina</taxon>
        <taxon>Sordariomycetes</taxon>
        <taxon>Hypocreomycetidae</taxon>
        <taxon>Hypocreales</taxon>
        <taxon>Nectriaceae</taxon>
        <taxon>Fusarium</taxon>
        <taxon>Fusarium fujikuroi species complex</taxon>
    </lineage>
</organism>
<name>A0A8H6CXU6_9HYPO</name>